<feature type="domain" description="Phosphoribosyltransferase" evidence="15">
    <location>
        <begin position="35"/>
        <end position="235"/>
    </location>
</feature>
<evidence type="ECO:0000256" key="6">
    <source>
        <dbReference type="ARBA" id="ARBA00022676"/>
    </source>
</evidence>
<dbReference type="InterPro" id="IPR029057">
    <property type="entry name" value="PRTase-like"/>
</dbReference>
<protein>
    <recommendedName>
        <fullName evidence="12 13">Uracil phosphoribosyltransferase</fullName>
        <ecNumber evidence="4 13">2.4.2.9</ecNumber>
    </recommendedName>
</protein>
<dbReference type="InterPro" id="IPR005765">
    <property type="entry name" value="UPRT"/>
</dbReference>
<dbReference type="Gene3D" id="3.40.50.2020">
    <property type="match status" value="1"/>
</dbReference>
<evidence type="ECO:0000256" key="5">
    <source>
        <dbReference type="ARBA" id="ARBA00022533"/>
    </source>
</evidence>
<dbReference type="Pfam" id="PF14681">
    <property type="entry name" value="UPRTase"/>
    <property type="match status" value="1"/>
</dbReference>
<comment type="similarity">
    <text evidence="3">Belongs to the UPRTase family.</text>
</comment>
<dbReference type="GO" id="GO:0005737">
    <property type="term" value="C:cytoplasm"/>
    <property type="evidence" value="ECO:0007669"/>
    <property type="project" value="UniProtKB-ARBA"/>
</dbReference>
<feature type="region of interest" description="Disordered" evidence="14">
    <location>
        <begin position="1"/>
        <end position="22"/>
    </location>
</feature>
<reference evidence="16" key="1">
    <citation type="submission" date="2020-10" db="EMBL/GenBank/DDBJ databases">
        <title>Taxonomic study of unclassified bacteria belonging to the class Ktedonobacteria.</title>
        <authorList>
            <person name="Yabe S."/>
            <person name="Wang C.M."/>
            <person name="Zheng Y."/>
            <person name="Sakai Y."/>
            <person name="Cavaletti L."/>
            <person name="Monciardini P."/>
            <person name="Donadio S."/>
        </authorList>
    </citation>
    <scope>NUCLEOTIDE SEQUENCE</scope>
    <source>
        <strain evidence="16">SOSP1-1</strain>
    </source>
</reference>
<accession>A0A8J3HTX2</accession>
<evidence type="ECO:0000256" key="13">
    <source>
        <dbReference type="NCBIfam" id="TIGR01091"/>
    </source>
</evidence>
<dbReference type="InterPro" id="IPR000836">
    <property type="entry name" value="PRTase_dom"/>
</dbReference>
<dbReference type="InterPro" id="IPR050054">
    <property type="entry name" value="UPRTase/APRTase"/>
</dbReference>
<dbReference type="AlphaFoldDB" id="A0A8J3HTX2"/>
<keyword evidence="17" id="KW-1185">Reference proteome</keyword>
<evidence type="ECO:0000256" key="4">
    <source>
        <dbReference type="ARBA" id="ARBA00011894"/>
    </source>
</evidence>
<dbReference type="NCBIfam" id="TIGR01091">
    <property type="entry name" value="upp"/>
    <property type="match status" value="1"/>
</dbReference>
<evidence type="ECO:0000256" key="10">
    <source>
        <dbReference type="ARBA" id="ARBA00052919"/>
    </source>
</evidence>
<dbReference type="GO" id="GO:0006223">
    <property type="term" value="P:uracil salvage"/>
    <property type="evidence" value="ECO:0007669"/>
    <property type="project" value="InterPro"/>
</dbReference>
<keyword evidence="6 16" id="KW-0328">Glycosyltransferase</keyword>
<evidence type="ECO:0000313" key="17">
    <source>
        <dbReference type="Proteomes" id="UP000612362"/>
    </source>
</evidence>
<dbReference type="PANTHER" id="PTHR32315:SF4">
    <property type="entry name" value="URACIL PHOSPHORIBOSYLTRANSFERASE, CHLOROPLASTIC"/>
    <property type="match status" value="1"/>
</dbReference>
<proteinExistence type="inferred from homology"/>
<gene>
    <name evidence="16" type="primary">upp</name>
    <name evidence="16" type="ORF">KSX_18120</name>
</gene>
<evidence type="ECO:0000256" key="14">
    <source>
        <dbReference type="SAM" id="MobiDB-lite"/>
    </source>
</evidence>
<dbReference type="GO" id="GO:0004845">
    <property type="term" value="F:uracil phosphoribosyltransferase activity"/>
    <property type="evidence" value="ECO:0007669"/>
    <property type="project" value="UniProtKB-UniRule"/>
</dbReference>
<dbReference type="PANTHER" id="PTHR32315">
    <property type="entry name" value="ADENINE PHOSPHORIBOSYLTRANSFERASE"/>
    <property type="match status" value="1"/>
</dbReference>
<dbReference type="Proteomes" id="UP000612362">
    <property type="component" value="Unassembled WGS sequence"/>
</dbReference>
<evidence type="ECO:0000256" key="7">
    <source>
        <dbReference type="ARBA" id="ARBA00022679"/>
    </source>
</evidence>
<sequence length="236" mass="26363">MSNVTTREGRPDLPMQGVPQPGREQVLNLPRVHISQHPVMVHKMTALRNKHTPPPQFYRLVKEIGSLLAYEATAQLDLVEKVIETPLESMTGYKLAGGIGITPILRAGLGLAEGFREVLHDVQIWHLGLRRDEHTLQAMEYYNRMPHNVDFQICYVVDPMLATGGSAIDTVNILKEKGVRRISYACIIAAPYGLLKLRQAHPDIDIYIAALDERLNDYGFIVPGLGDAGDRQFGTF</sequence>
<evidence type="ECO:0000256" key="3">
    <source>
        <dbReference type="ARBA" id="ARBA00009516"/>
    </source>
</evidence>
<keyword evidence="5" id="KW-0021">Allosteric enzyme</keyword>
<evidence type="ECO:0000313" key="16">
    <source>
        <dbReference type="EMBL" id="GHO43649.1"/>
    </source>
</evidence>
<evidence type="ECO:0000256" key="12">
    <source>
        <dbReference type="ARBA" id="ARBA00072146"/>
    </source>
</evidence>
<evidence type="ECO:0000256" key="2">
    <source>
        <dbReference type="ARBA" id="ARBA00005180"/>
    </source>
</evidence>
<keyword evidence="8" id="KW-0547">Nucleotide-binding</keyword>
<evidence type="ECO:0000256" key="8">
    <source>
        <dbReference type="ARBA" id="ARBA00022741"/>
    </source>
</evidence>
<comment type="caution">
    <text evidence="16">The sequence shown here is derived from an EMBL/GenBank/DDBJ whole genome shotgun (WGS) entry which is preliminary data.</text>
</comment>
<comment type="cofactor">
    <cofactor evidence="1">
        <name>Mg(2+)</name>
        <dbReference type="ChEBI" id="CHEBI:18420"/>
    </cofactor>
</comment>
<comment type="catalytic activity">
    <reaction evidence="10">
        <text>UMP + diphosphate = 5-phospho-alpha-D-ribose 1-diphosphate + uracil</text>
        <dbReference type="Rhea" id="RHEA:13017"/>
        <dbReference type="ChEBI" id="CHEBI:17568"/>
        <dbReference type="ChEBI" id="CHEBI:33019"/>
        <dbReference type="ChEBI" id="CHEBI:57865"/>
        <dbReference type="ChEBI" id="CHEBI:58017"/>
        <dbReference type="EC" id="2.4.2.9"/>
    </reaction>
</comment>
<dbReference type="EMBL" id="BNJF01000001">
    <property type="protein sequence ID" value="GHO43649.1"/>
    <property type="molecule type" value="Genomic_DNA"/>
</dbReference>
<evidence type="ECO:0000256" key="9">
    <source>
        <dbReference type="ARBA" id="ARBA00023134"/>
    </source>
</evidence>
<comment type="pathway">
    <text evidence="2">Pyrimidine metabolism; UMP biosynthesis via salvage pathway; UMP from uracil: step 1/1.</text>
</comment>
<dbReference type="SUPFAM" id="SSF53271">
    <property type="entry name" value="PRTase-like"/>
    <property type="match status" value="1"/>
</dbReference>
<dbReference type="GO" id="GO:0005525">
    <property type="term" value="F:GTP binding"/>
    <property type="evidence" value="ECO:0007669"/>
    <property type="project" value="UniProtKB-KW"/>
</dbReference>
<keyword evidence="9" id="KW-0342">GTP-binding</keyword>
<dbReference type="CDD" id="cd06223">
    <property type="entry name" value="PRTases_typeI"/>
    <property type="match status" value="1"/>
</dbReference>
<dbReference type="UniPathway" id="UPA00574">
    <property type="reaction ID" value="UER00636"/>
</dbReference>
<name>A0A8J3HTX2_9CHLR</name>
<evidence type="ECO:0000256" key="11">
    <source>
        <dbReference type="ARBA" id="ARBA00056901"/>
    </source>
</evidence>
<keyword evidence="7" id="KW-0808">Transferase</keyword>
<dbReference type="FunFam" id="3.40.50.2020:FF:000003">
    <property type="entry name" value="Uracil phosphoribosyltransferase"/>
    <property type="match status" value="1"/>
</dbReference>
<dbReference type="EC" id="2.4.2.9" evidence="4 13"/>
<organism evidence="16 17">
    <name type="scientific">Ktedonospora formicarum</name>
    <dbReference type="NCBI Taxonomy" id="2778364"/>
    <lineage>
        <taxon>Bacteria</taxon>
        <taxon>Bacillati</taxon>
        <taxon>Chloroflexota</taxon>
        <taxon>Ktedonobacteria</taxon>
        <taxon>Ktedonobacterales</taxon>
        <taxon>Ktedonobacteraceae</taxon>
        <taxon>Ktedonospora</taxon>
    </lineage>
</organism>
<dbReference type="GO" id="GO:0044206">
    <property type="term" value="P:UMP salvage"/>
    <property type="evidence" value="ECO:0007669"/>
    <property type="project" value="UniProtKB-UniPathway"/>
</dbReference>
<dbReference type="NCBIfam" id="NF001097">
    <property type="entry name" value="PRK00129.1"/>
    <property type="match status" value="1"/>
</dbReference>
<comment type="function">
    <text evidence="11">Catalyzes the conversion of uracil and 5-phospho-alpha-D-ribose 1-diphosphate (PRPP) to UMP and diphosphate.</text>
</comment>
<evidence type="ECO:0000256" key="1">
    <source>
        <dbReference type="ARBA" id="ARBA00001946"/>
    </source>
</evidence>
<evidence type="ECO:0000259" key="15">
    <source>
        <dbReference type="Pfam" id="PF14681"/>
    </source>
</evidence>